<keyword evidence="6" id="KW-0175">Coiled coil</keyword>
<dbReference type="SUPFAM" id="SSF103473">
    <property type="entry name" value="MFS general substrate transporter"/>
    <property type="match status" value="1"/>
</dbReference>
<comment type="subcellular location">
    <subcellularLocation>
        <location evidence="1">Membrane</location>
        <topology evidence="1">Multi-pass membrane protein</topology>
    </subcellularLocation>
</comment>
<dbReference type="Proteomes" id="UP000574390">
    <property type="component" value="Unassembled WGS sequence"/>
</dbReference>
<evidence type="ECO:0000256" key="2">
    <source>
        <dbReference type="ARBA" id="ARBA00022448"/>
    </source>
</evidence>
<feature type="compositionally biased region" description="Basic and acidic residues" evidence="7">
    <location>
        <begin position="333"/>
        <end position="343"/>
    </location>
</feature>
<evidence type="ECO:0000256" key="7">
    <source>
        <dbReference type="SAM" id="MobiDB-lite"/>
    </source>
</evidence>
<dbReference type="InterPro" id="IPR036259">
    <property type="entry name" value="MFS_trans_sf"/>
</dbReference>
<sequence>MSIATEEGQSRIPLLPGSRLNASAAPRVRTYHFVLVFMSFVIDYLGVSMPFNILPMLVDKRSARHLRGCEDLDQGLALSLVLVSHSVGMIISPPVMGRLSDEFGRKPLLLASMLGVSVGYGLMASSESYWPFILYRFITGLAGGGRPVVSAFIAENAPDPDSRTAYLGYLGMIPGFCICVAPSIGGILAIFGLLYLVVLAMFPPPAQHCPPAVSNSVPPTPGPGPEPAVFWPSLFPAPMLVIPRTPFTTYPPPRPTVRVESVESVTTVVESIGNADAQRSQGLSDRTVVKTEASQPAPAACEPEKKNVEEKLSGVVPADATAPAASSEVEVDGMARESRDSEAEVEDKVANRLNTELKELLMEARRSEEQYDCIKLEIDTLRDLNRSRSGLIDEAKELVHALREELLDKEISLRQNEKEQLELDLRLIDDDARFIEEELTRLQTRAEKAQAEADAKFIRDELAKLKAGEEDVEDEEDVSGEDEEYEESSSEADEEEEEEESYEFEEDDGSSGLDDNSEVAVRKNREQFFEMMMELEQLKMEAQAADQLDKLADALKKDESKRLKAFEDNLKHREEQQNENDKAKENCESLILLTGILVKAELEVTNPRGHDIEDTGYCMVDAGSKGKAVFELEEVVQPVLIGRVPLGELPSPKVKKPASVDITVEAVIETRHAAADGDVGTAARPEPMGITGTSGDPPSPVGDGVLAEEVASQEEFEPERKRVSPWKPAVRLVHLKCGKKFKLAGPLTQDVDDEDAICEGLTRRARQIDRFNQALHVSIPRIGEVRRKGPGKSMFDVCTKAVHEVAAKLEKTGFGGESERNRVFFWDFAPAMVSSYGTLIGLMAGVLARAELEITNPRGKDIEDTGYCMVDAGSKGKAVFELLEVAEPVWEGRVALGKVPSPRVKKPASAKITVEAVIETRQAAEGHVTHVEPTGRPEAVDATDANRESTVAEGDEAIAGGGDSEESTSLRGQTGEEGRALLRKPAIRLVELSCDGKLKLGGSVPRDGGDDDDARCRLLKDRALQIERFNQALEEFVPRVGEVPVPMDVRRGRRPAEVPVDSLFETCSRAVREMASRMGLEGKSYKNRVFVKRLCAVNEKIPRPGNL</sequence>
<comment type="caution">
    <text evidence="9">The sequence shown here is derived from an EMBL/GenBank/DDBJ whole genome shotgun (WGS) entry which is preliminary data.</text>
</comment>
<gene>
    <name evidence="9" type="ORF">FOZ62_022618</name>
</gene>
<dbReference type="PANTHER" id="PTHR23504:SF15">
    <property type="entry name" value="MAJOR FACILITATOR SUPERFAMILY (MFS) PROFILE DOMAIN-CONTAINING PROTEIN"/>
    <property type="match status" value="1"/>
</dbReference>
<feature type="compositionally biased region" description="Basic and acidic residues" evidence="7">
    <location>
        <begin position="934"/>
        <end position="947"/>
    </location>
</feature>
<feature type="region of interest" description="Disordered" evidence="7">
    <location>
        <begin position="319"/>
        <end position="343"/>
    </location>
</feature>
<evidence type="ECO:0000256" key="8">
    <source>
        <dbReference type="SAM" id="Phobius"/>
    </source>
</evidence>
<feature type="transmembrane region" description="Helical" evidence="8">
    <location>
        <begin position="166"/>
        <end position="199"/>
    </location>
</feature>
<dbReference type="EMBL" id="JABANM010009065">
    <property type="protein sequence ID" value="KAF4741549.1"/>
    <property type="molecule type" value="Genomic_DNA"/>
</dbReference>
<feature type="transmembrane region" description="Helical" evidence="8">
    <location>
        <begin position="33"/>
        <end position="54"/>
    </location>
</feature>
<dbReference type="Pfam" id="PF07690">
    <property type="entry name" value="MFS_1"/>
    <property type="match status" value="1"/>
</dbReference>
<feature type="region of interest" description="Disordered" evidence="7">
    <location>
        <begin position="934"/>
        <end position="977"/>
    </location>
</feature>
<feature type="compositionally biased region" description="Acidic residues" evidence="7">
    <location>
        <begin position="470"/>
        <end position="509"/>
    </location>
</feature>
<dbReference type="GO" id="GO:0022857">
    <property type="term" value="F:transmembrane transporter activity"/>
    <property type="evidence" value="ECO:0007669"/>
    <property type="project" value="InterPro"/>
</dbReference>
<evidence type="ECO:0000256" key="3">
    <source>
        <dbReference type="ARBA" id="ARBA00022692"/>
    </source>
</evidence>
<dbReference type="GO" id="GO:0016020">
    <property type="term" value="C:membrane"/>
    <property type="evidence" value="ECO:0007669"/>
    <property type="project" value="UniProtKB-SubCell"/>
</dbReference>
<accession>A0A7J6T8F4</accession>
<dbReference type="Gene3D" id="1.20.1250.20">
    <property type="entry name" value="MFS general substrate transporter like domains"/>
    <property type="match status" value="1"/>
</dbReference>
<dbReference type="AlphaFoldDB" id="A0A7J6T8F4"/>
<evidence type="ECO:0000313" key="10">
    <source>
        <dbReference type="Proteomes" id="UP000574390"/>
    </source>
</evidence>
<dbReference type="InterPro" id="IPR011701">
    <property type="entry name" value="MFS"/>
</dbReference>
<organism evidence="9 10">
    <name type="scientific">Perkinsus olseni</name>
    <name type="common">Perkinsus atlanticus</name>
    <dbReference type="NCBI Taxonomy" id="32597"/>
    <lineage>
        <taxon>Eukaryota</taxon>
        <taxon>Sar</taxon>
        <taxon>Alveolata</taxon>
        <taxon>Perkinsozoa</taxon>
        <taxon>Perkinsea</taxon>
        <taxon>Perkinsida</taxon>
        <taxon>Perkinsidae</taxon>
        <taxon>Perkinsus</taxon>
    </lineage>
</organism>
<feature type="coiled-coil region" evidence="6">
    <location>
        <begin position="556"/>
        <end position="593"/>
    </location>
</feature>
<feature type="region of interest" description="Disordered" evidence="7">
    <location>
        <begin position="466"/>
        <end position="519"/>
    </location>
</feature>
<keyword evidence="2" id="KW-0813">Transport</keyword>
<evidence type="ECO:0000256" key="1">
    <source>
        <dbReference type="ARBA" id="ARBA00004141"/>
    </source>
</evidence>
<evidence type="ECO:0000256" key="4">
    <source>
        <dbReference type="ARBA" id="ARBA00022989"/>
    </source>
</evidence>
<proteinExistence type="predicted"/>
<keyword evidence="5 8" id="KW-0472">Membrane</keyword>
<evidence type="ECO:0000256" key="5">
    <source>
        <dbReference type="ARBA" id="ARBA00023136"/>
    </source>
</evidence>
<name>A0A7J6T8F4_PEROL</name>
<evidence type="ECO:0000313" key="9">
    <source>
        <dbReference type="EMBL" id="KAF4741549.1"/>
    </source>
</evidence>
<feature type="transmembrane region" description="Helical" evidence="8">
    <location>
        <begin position="132"/>
        <end position="154"/>
    </location>
</feature>
<reference evidence="9 10" key="1">
    <citation type="submission" date="2020-04" db="EMBL/GenBank/DDBJ databases">
        <title>Perkinsus olseni comparative genomics.</title>
        <authorList>
            <person name="Bogema D.R."/>
        </authorList>
    </citation>
    <scope>NUCLEOTIDE SEQUENCE [LARGE SCALE GENOMIC DNA]</scope>
    <source>
        <strain evidence="9">ATCC PRA-205</strain>
    </source>
</reference>
<evidence type="ECO:0000256" key="6">
    <source>
        <dbReference type="SAM" id="Coils"/>
    </source>
</evidence>
<protein>
    <recommendedName>
        <fullName evidence="11">Major facilitator superfamily (MFS) profile domain-containing protein</fullName>
    </recommendedName>
</protein>
<dbReference type="PANTHER" id="PTHR23504">
    <property type="entry name" value="MAJOR FACILITATOR SUPERFAMILY DOMAIN-CONTAINING PROTEIN 10"/>
    <property type="match status" value="1"/>
</dbReference>
<evidence type="ECO:0008006" key="11">
    <source>
        <dbReference type="Google" id="ProtNLM"/>
    </source>
</evidence>
<keyword evidence="3 8" id="KW-0812">Transmembrane</keyword>
<feature type="transmembrane region" description="Helical" evidence="8">
    <location>
        <begin position="74"/>
        <end position="96"/>
    </location>
</feature>
<keyword evidence="4 8" id="KW-1133">Transmembrane helix</keyword>